<dbReference type="InterPro" id="IPR054722">
    <property type="entry name" value="PolX-like_BBD"/>
</dbReference>
<accession>A5C003</accession>
<dbReference type="InterPro" id="IPR039537">
    <property type="entry name" value="Retrotran_Ty1/copia-like"/>
</dbReference>
<proteinExistence type="predicted"/>
<dbReference type="GO" id="GO:0003676">
    <property type="term" value="F:nucleic acid binding"/>
    <property type="evidence" value="ECO:0007669"/>
    <property type="project" value="InterPro"/>
</dbReference>
<dbReference type="SUPFAM" id="SSF53098">
    <property type="entry name" value="Ribonuclease H-like"/>
    <property type="match status" value="1"/>
</dbReference>
<keyword evidence="2" id="KW-1133">Transmembrane helix</keyword>
<dbReference type="InterPro" id="IPR036397">
    <property type="entry name" value="RNaseH_sf"/>
</dbReference>
<name>A5C003_VITVI</name>
<dbReference type="AlphaFoldDB" id="A5C003"/>
<dbReference type="PANTHER" id="PTHR42648">
    <property type="entry name" value="TRANSPOSASE, PUTATIVE-RELATED"/>
    <property type="match status" value="1"/>
</dbReference>
<dbReference type="InterPro" id="IPR012337">
    <property type="entry name" value="RNaseH-like_sf"/>
</dbReference>
<dbReference type="GO" id="GO:0006508">
    <property type="term" value="P:proteolysis"/>
    <property type="evidence" value="ECO:0007669"/>
    <property type="project" value="UniProtKB-KW"/>
</dbReference>
<feature type="transmembrane region" description="Helical" evidence="2">
    <location>
        <begin position="16"/>
        <end position="36"/>
    </location>
</feature>
<dbReference type="PANTHER" id="PTHR42648:SF28">
    <property type="entry name" value="TRANSPOSON-ENCODED PROTEIN WITH RIBONUCLEASE H-LIKE AND RETROVIRUS ZINC FINGER-LIKE DOMAINS"/>
    <property type="match status" value="1"/>
</dbReference>
<dbReference type="Pfam" id="PF22936">
    <property type="entry name" value="Pol_BBD"/>
    <property type="match status" value="1"/>
</dbReference>
<reference evidence="4" key="1">
    <citation type="journal article" date="2007" name="PLoS ONE">
        <title>The first genome sequence of an elite grapevine cultivar (Pinot noir Vitis vinifera L.): coping with a highly heterozygous genome.</title>
        <authorList>
            <person name="Velasco R."/>
            <person name="Zharkikh A."/>
            <person name="Troggio M."/>
            <person name="Cartwright D.A."/>
            <person name="Cestaro A."/>
            <person name="Pruss D."/>
            <person name="Pindo M."/>
            <person name="FitzGerald L.M."/>
            <person name="Vezzulli S."/>
            <person name="Reid J."/>
            <person name="Malacarne G."/>
            <person name="Iliev D."/>
            <person name="Coppola G."/>
            <person name="Wardell B."/>
            <person name="Micheletti D."/>
            <person name="Macalma T."/>
            <person name="Facci M."/>
            <person name="Mitchell J.T."/>
            <person name="Perazzolli M."/>
            <person name="Eldredge G."/>
            <person name="Gatto P."/>
            <person name="Oyzerski R."/>
            <person name="Moretto M."/>
            <person name="Gutin N."/>
            <person name="Stefanini M."/>
            <person name="Chen Y."/>
            <person name="Segala C."/>
            <person name="Davenport C."/>
            <person name="Dematte L."/>
            <person name="Mraz A."/>
            <person name="Battilana J."/>
            <person name="Stormo K."/>
            <person name="Costa F."/>
            <person name="Tao Q."/>
            <person name="Si-Ammour A."/>
            <person name="Harkins T."/>
            <person name="Lackey A."/>
            <person name="Perbost C."/>
            <person name="Taillon B."/>
            <person name="Stella A."/>
            <person name="Solovyev V."/>
            <person name="Fawcett J.A."/>
            <person name="Sterck L."/>
            <person name="Vandepoele K."/>
            <person name="Grando S.M."/>
            <person name="Toppo S."/>
            <person name="Moser C."/>
            <person name="Lanchbury J."/>
            <person name="Bogden R."/>
            <person name="Skolnick M."/>
            <person name="Sgaramella V."/>
            <person name="Bhatnagar S.K."/>
            <person name="Fontana P."/>
            <person name="Gutin A."/>
            <person name="Van de Peer Y."/>
            <person name="Salamini F."/>
            <person name="Viola R."/>
        </authorList>
    </citation>
    <scope>NUCLEOTIDE SEQUENCE</scope>
</reference>
<dbReference type="GO" id="GO:0008233">
    <property type="term" value="F:peptidase activity"/>
    <property type="evidence" value="ECO:0007669"/>
    <property type="project" value="UniProtKB-KW"/>
</dbReference>
<organism evidence="4">
    <name type="scientific">Vitis vinifera</name>
    <name type="common">Grape</name>
    <dbReference type="NCBI Taxonomy" id="29760"/>
    <lineage>
        <taxon>Eukaryota</taxon>
        <taxon>Viridiplantae</taxon>
        <taxon>Streptophyta</taxon>
        <taxon>Embryophyta</taxon>
        <taxon>Tracheophyta</taxon>
        <taxon>Spermatophyta</taxon>
        <taxon>Magnoliopsida</taxon>
        <taxon>eudicotyledons</taxon>
        <taxon>Gunneridae</taxon>
        <taxon>Pentapetalae</taxon>
        <taxon>rosids</taxon>
        <taxon>Vitales</taxon>
        <taxon>Vitaceae</taxon>
        <taxon>Viteae</taxon>
        <taxon>Vitis</taxon>
    </lineage>
</organism>
<gene>
    <name evidence="4" type="ORF">VITISV_032010</name>
</gene>
<dbReference type="Gene3D" id="3.30.420.10">
    <property type="entry name" value="Ribonuclease H-like superfamily/Ribonuclease H"/>
    <property type="match status" value="1"/>
</dbReference>
<feature type="domain" description="Retrovirus-related Pol polyprotein from transposon TNT 1-94-like beta-barrel" evidence="3">
    <location>
        <begin position="62"/>
        <end position="118"/>
    </location>
</feature>
<keyword evidence="2" id="KW-0472">Membrane</keyword>
<evidence type="ECO:0000259" key="3">
    <source>
        <dbReference type="Pfam" id="PF22936"/>
    </source>
</evidence>
<dbReference type="EMBL" id="AM477257">
    <property type="protein sequence ID" value="CAN83767.1"/>
    <property type="molecule type" value="Genomic_DNA"/>
</dbReference>
<keyword evidence="1" id="KW-0645">Protease</keyword>
<sequence>MAREWRQMVVRSGATGLLWCVYVGMGSIGQLPIMVAKRYIGNEKRKKGDGERSFCERDRREVGDFGTVKMRNSCHSKIVGMGEVCFETHMRCKFTLKDVRHVLDLCLSLMSGFSLDKQCYENHFGKGKWKLTKGSLVVVKGETCCTLCKIQGKVCNDELYVIEGISLELWHKRLGHMSEKDCKFWVFFNSRSKKKLEKLGLAYSDICGPMDVETLRRNRFDNRGEYTSRVFETYCTKNGIRHEKTILDTPQHNGVTKRMSHTIIERVKCILKTAKLSKTLNFVPFHLHISWGCRPHSIPVCHDYGAFVGLNRFSDLMKILSKFESFSQPINRSTGWATGSADSTSFFEAVDRLAIGQPVCRGCWRTTLFLAFLVPFFWLV</sequence>
<evidence type="ECO:0000313" key="4">
    <source>
        <dbReference type="EMBL" id="CAN83767.1"/>
    </source>
</evidence>
<evidence type="ECO:0000256" key="1">
    <source>
        <dbReference type="ARBA" id="ARBA00022670"/>
    </source>
</evidence>
<protein>
    <recommendedName>
        <fullName evidence="3">Retrovirus-related Pol polyprotein from transposon TNT 1-94-like beta-barrel domain-containing protein</fullName>
    </recommendedName>
</protein>
<keyword evidence="1" id="KW-0378">Hydrolase</keyword>
<keyword evidence="2" id="KW-0812">Transmembrane</keyword>
<evidence type="ECO:0000256" key="2">
    <source>
        <dbReference type="SAM" id="Phobius"/>
    </source>
</evidence>